<evidence type="ECO:0000256" key="4">
    <source>
        <dbReference type="ARBA" id="ARBA00023052"/>
    </source>
</evidence>
<comment type="subunit">
    <text evidence="2">Homodimer.</text>
</comment>
<comment type="cofactor">
    <cofactor evidence="1">
        <name>Mg(2+)</name>
        <dbReference type="ChEBI" id="CHEBI:18420"/>
    </cofactor>
</comment>
<dbReference type="EMBL" id="JAMZEJ010000022">
    <property type="protein sequence ID" value="MCQ8242552.1"/>
    <property type="molecule type" value="Genomic_DNA"/>
</dbReference>
<comment type="caution">
    <text evidence="6">The sequence shown here is derived from an EMBL/GenBank/DDBJ whole genome shotgun (WGS) entry which is preliminary data.</text>
</comment>
<evidence type="ECO:0000313" key="7">
    <source>
        <dbReference type="Proteomes" id="UP001524547"/>
    </source>
</evidence>
<evidence type="ECO:0000313" key="6">
    <source>
        <dbReference type="EMBL" id="MCQ8242552.1"/>
    </source>
</evidence>
<evidence type="ECO:0000256" key="3">
    <source>
        <dbReference type="ARBA" id="ARBA00022679"/>
    </source>
</evidence>
<dbReference type="EC" id="2.2.1.7" evidence="6"/>
<dbReference type="Proteomes" id="UP001524547">
    <property type="component" value="Unassembled WGS sequence"/>
</dbReference>
<feature type="domain" description="Transketolase C-terminal" evidence="5">
    <location>
        <begin position="9"/>
        <end position="117"/>
    </location>
</feature>
<evidence type="ECO:0000256" key="1">
    <source>
        <dbReference type="ARBA" id="ARBA00001946"/>
    </source>
</evidence>
<feature type="non-terminal residue" evidence="6">
    <location>
        <position position="131"/>
    </location>
</feature>
<evidence type="ECO:0000256" key="2">
    <source>
        <dbReference type="ARBA" id="ARBA00011738"/>
    </source>
</evidence>
<name>A0ABT1W1R6_9PROT</name>
<feature type="non-terminal residue" evidence="6">
    <location>
        <position position="1"/>
    </location>
</feature>
<dbReference type="Pfam" id="PF02780">
    <property type="entry name" value="Transketolase_C"/>
    <property type="match status" value="1"/>
</dbReference>
<accession>A0ABT1W1R6</accession>
<evidence type="ECO:0000259" key="5">
    <source>
        <dbReference type="Pfam" id="PF02780"/>
    </source>
</evidence>
<dbReference type="InterPro" id="IPR005477">
    <property type="entry name" value="Dxylulose-5-P_synthase"/>
</dbReference>
<dbReference type="PANTHER" id="PTHR43322:SF5">
    <property type="entry name" value="1-DEOXY-D-XYLULOSE-5-PHOSPHATE SYNTHASE, CHLOROPLASTIC"/>
    <property type="match status" value="1"/>
</dbReference>
<dbReference type="InterPro" id="IPR033248">
    <property type="entry name" value="Transketolase_C"/>
</dbReference>
<dbReference type="SUPFAM" id="SSF52922">
    <property type="entry name" value="TK C-terminal domain-like"/>
    <property type="match status" value="1"/>
</dbReference>
<keyword evidence="7" id="KW-1185">Reference proteome</keyword>
<organism evidence="6 7">
    <name type="scientific">Rhizosaccharibacter radicis</name>
    <dbReference type="NCBI Taxonomy" id="2782605"/>
    <lineage>
        <taxon>Bacteria</taxon>
        <taxon>Pseudomonadati</taxon>
        <taxon>Pseudomonadota</taxon>
        <taxon>Alphaproteobacteria</taxon>
        <taxon>Acetobacterales</taxon>
        <taxon>Acetobacteraceae</taxon>
        <taxon>Rhizosaccharibacter</taxon>
    </lineage>
</organism>
<protein>
    <submittedName>
        <fullName evidence="6">1-deoxy-D-xylulose-5-phosphate synthase</fullName>
        <ecNumber evidence="6">2.2.1.7</ecNumber>
    </submittedName>
</protein>
<dbReference type="GO" id="GO:0008661">
    <property type="term" value="F:1-deoxy-D-xylulose-5-phosphate synthase activity"/>
    <property type="evidence" value="ECO:0007669"/>
    <property type="project" value="UniProtKB-EC"/>
</dbReference>
<keyword evidence="4" id="KW-0786">Thiamine pyrophosphate</keyword>
<dbReference type="RefSeq" id="WP_422921316.1">
    <property type="nucleotide sequence ID" value="NZ_JAMZEJ010000022.1"/>
</dbReference>
<dbReference type="InterPro" id="IPR009014">
    <property type="entry name" value="Transketo_C/PFOR_II"/>
</dbReference>
<gene>
    <name evidence="6" type="ORF">NFI88_17185</name>
</gene>
<keyword evidence="3 6" id="KW-0808">Transferase</keyword>
<sequence length="131" mass="14056">SSNPKRGGIAILSLGTRLADALRAADTLAARGLPTTVADARFAKPLDTGLLEELARTHQVLVTVEEGAEGGFGSMVMHHLARTGLLDNLRVRPLTLPDRYIDHNNPTEQIREAGLDHITISNTAQNTLNEA</sequence>
<dbReference type="Gene3D" id="3.40.50.920">
    <property type="match status" value="1"/>
</dbReference>
<proteinExistence type="predicted"/>
<dbReference type="PANTHER" id="PTHR43322">
    <property type="entry name" value="1-D-DEOXYXYLULOSE 5-PHOSPHATE SYNTHASE-RELATED"/>
    <property type="match status" value="1"/>
</dbReference>
<reference evidence="6 7" key="1">
    <citation type="submission" date="2022-06" db="EMBL/GenBank/DDBJ databases">
        <title>Rhizosaccharibacter gen. nov. sp. nov. KSS12, endophytic bacteria isolated from sugarcane.</title>
        <authorList>
            <person name="Pitiwittayakul N."/>
        </authorList>
    </citation>
    <scope>NUCLEOTIDE SEQUENCE [LARGE SCALE GENOMIC DNA]</scope>
    <source>
        <strain evidence="6 7">KSS12</strain>
    </source>
</reference>